<dbReference type="PANTHER" id="PTHR10846:SF8">
    <property type="entry name" value="INNER MEMBRANE PROTEIN YRBG"/>
    <property type="match status" value="1"/>
</dbReference>
<evidence type="ECO:0000313" key="8">
    <source>
        <dbReference type="Proteomes" id="UP000176604"/>
    </source>
</evidence>
<accession>A0A1F7UJL1</accession>
<keyword evidence="2 5" id="KW-0812">Transmembrane</keyword>
<evidence type="ECO:0000256" key="3">
    <source>
        <dbReference type="ARBA" id="ARBA00022989"/>
    </source>
</evidence>
<proteinExistence type="predicted"/>
<protein>
    <recommendedName>
        <fullName evidence="6">Sodium/calcium exchanger membrane region domain-containing protein</fullName>
    </recommendedName>
</protein>
<feature type="transmembrane region" description="Helical" evidence="5">
    <location>
        <begin position="37"/>
        <end position="63"/>
    </location>
</feature>
<dbReference type="GO" id="GO:0005886">
    <property type="term" value="C:plasma membrane"/>
    <property type="evidence" value="ECO:0007669"/>
    <property type="project" value="TreeGrafter"/>
</dbReference>
<dbReference type="GO" id="GO:0008273">
    <property type="term" value="F:calcium, potassium:sodium antiporter activity"/>
    <property type="evidence" value="ECO:0007669"/>
    <property type="project" value="TreeGrafter"/>
</dbReference>
<name>A0A1F7UJL1_9BACT</name>
<keyword evidence="4 5" id="KW-0472">Membrane</keyword>
<evidence type="ECO:0000256" key="2">
    <source>
        <dbReference type="ARBA" id="ARBA00022692"/>
    </source>
</evidence>
<dbReference type="InterPro" id="IPR004837">
    <property type="entry name" value="NaCa_Exmemb"/>
</dbReference>
<reference evidence="7 8" key="1">
    <citation type="journal article" date="2016" name="Nat. Commun.">
        <title>Thousands of microbial genomes shed light on interconnected biogeochemical processes in an aquifer system.</title>
        <authorList>
            <person name="Anantharaman K."/>
            <person name="Brown C.T."/>
            <person name="Hug L.A."/>
            <person name="Sharon I."/>
            <person name="Castelle C.J."/>
            <person name="Probst A.J."/>
            <person name="Thomas B.C."/>
            <person name="Singh A."/>
            <person name="Wilkins M.J."/>
            <person name="Karaoz U."/>
            <person name="Brodie E.L."/>
            <person name="Williams K.H."/>
            <person name="Hubbard S.S."/>
            <person name="Banfield J.F."/>
        </authorList>
    </citation>
    <scope>NUCLEOTIDE SEQUENCE [LARGE SCALE GENOMIC DNA]</scope>
</reference>
<dbReference type="Gene3D" id="1.20.1420.30">
    <property type="entry name" value="NCX, central ion-binding region"/>
    <property type="match status" value="1"/>
</dbReference>
<dbReference type="InterPro" id="IPR004481">
    <property type="entry name" value="K/Na/Ca-exchanger"/>
</dbReference>
<feature type="transmembrane region" description="Helical" evidence="5">
    <location>
        <begin position="183"/>
        <end position="201"/>
    </location>
</feature>
<feature type="transmembrane region" description="Helical" evidence="5">
    <location>
        <begin position="103"/>
        <end position="123"/>
    </location>
</feature>
<feature type="transmembrane region" description="Helical" evidence="5">
    <location>
        <begin position="129"/>
        <end position="147"/>
    </location>
</feature>
<feature type="domain" description="Sodium/calcium exchanger membrane region" evidence="6">
    <location>
        <begin position="6"/>
        <end position="146"/>
    </location>
</feature>
<dbReference type="PANTHER" id="PTHR10846">
    <property type="entry name" value="SODIUM/POTASSIUM/CALCIUM EXCHANGER"/>
    <property type="match status" value="1"/>
</dbReference>
<evidence type="ECO:0000259" key="6">
    <source>
        <dbReference type="Pfam" id="PF01699"/>
    </source>
</evidence>
<feature type="transmembrane region" description="Helical" evidence="5">
    <location>
        <begin position="246"/>
        <end position="269"/>
    </location>
</feature>
<dbReference type="AlphaFoldDB" id="A0A1F7UJL1"/>
<feature type="transmembrane region" description="Helical" evidence="5">
    <location>
        <begin position="213"/>
        <end position="234"/>
    </location>
</feature>
<feature type="transmembrane region" description="Helical" evidence="5">
    <location>
        <begin position="281"/>
        <end position="299"/>
    </location>
</feature>
<evidence type="ECO:0000256" key="1">
    <source>
        <dbReference type="ARBA" id="ARBA00004141"/>
    </source>
</evidence>
<dbReference type="GO" id="GO:0005262">
    <property type="term" value="F:calcium channel activity"/>
    <property type="evidence" value="ECO:0007669"/>
    <property type="project" value="TreeGrafter"/>
</dbReference>
<dbReference type="EMBL" id="MGEF01000031">
    <property type="protein sequence ID" value="OGL78466.1"/>
    <property type="molecule type" value="Genomic_DNA"/>
</dbReference>
<evidence type="ECO:0000256" key="4">
    <source>
        <dbReference type="ARBA" id="ARBA00023136"/>
    </source>
</evidence>
<dbReference type="InterPro" id="IPR044880">
    <property type="entry name" value="NCX_ion-bd_dom_sf"/>
</dbReference>
<evidence type="ECO:0000256" key="5">
    <source>
        <dbReference type="SAM" id="Phobius"/>
    </source>
</evidence>
<feature type="transmembrane region" description="Helical" evidence="5">
    <location>
        <begin position="306"/>
        <end position="324"/>
    </location>
</feature>
<feature type="domain" description="Sodium/calcium exchanger membrane region" evidence="6">
    <location>
        <begin position="183"/>
        <end position="324"/>
    </location>
</feature>
<keyword evidence="3 5" id="KW-1133">Transmembrane helix</keyword>
<comment type="caution">
    <text evidence="7">The sequence shown here is derived from an EMBL/GenBank/DDBJ whole genome shotgun (WGS) entry which is preliminary data.</text>
</comment>
<evidence type="ECO:0000313" key="7">
    <source>
        <dbReference type="EMBL" id="OGL78466.1"/>
    </source>
</evidence>
<dbReference type="Pfam" id="PF01699">
    <property type="entry name" value="Na_Ca_ex"/>
    <property type="match status" value="2"/>
</dbReference>
<dbReference type="STRING" id="1802397.A3J43_00650"/>
<gene>
    <name evidence="7" type="ORF">A3J43_00650</name>
</gene>
<dbReference type="GO" id="GO:0006874">
    <property type="term" value="P:intracellular calcium ion homeostasis"/>
    <property type="evidence" value="ECO:0007669"/>
    <property type="project" value="TreeGrafter"/>
</dbReference>
<comment type="subcellular location">
    <subcellularLocation>
        <location evidence="1">Membrane</location>
        <topology evidence="1">Multi-pass membrane protein</topology>
    </subcellularLocation>
</comment>
<feature type="transmembrane region" description="Helical" evidence="5">
    <location>
        <begin position="69"/>
        <end position="91"/>
    </location>
</feature>
<dbReference type="Proteomes" id="UP000176604">
    <property type="component" value="Unassembled WGS sequence"/>
</dbReference>
<sequence length="327" mass="35067">MNVLFHLLIIAVSILLIGKGSDWLTDSLIPLGRKLKVTSVSVGLIFVSIAVSLPEVLVALATINKGYPTITLGVIIGSIFANIGLMTGLAALVRPLKVGLNVILRDGVFSLVVPVLVFAVSLGGEITRAEGFAFILLFVTYVINVFLQEKMRSREEQEKEMKEIEIEFELLGFDFAKFFKPGIISFLAGALILITGAQLFSNELIFAAQQFQISQLVIGLTLGAIGPSIPNIAAAYKAAKRGMGEIAVSETFGSNIFTLLVTLGMAAMLSPLTVSATWLRFDLPALIGMSALLFLFTVTRKSISRAEGGMLLAAYLIVLAIQIMKGV</sequence>
<organism evidence="7 8">
    <name type="scientific">Candidatus Uhrbacteria bacterium RIFCSPHIGHO2_12_FULL_54_23</name>
    <dbReference type="NCBI Taxonomy" id="1802397"/>
    <lineage>
        <taxon>Bacteria</taxon>
        <taxon>Candidatus Uhriibacteriota</taxon>
    </lineage>
</organism>
<feature type="transmembrane region" description="Helical" evidence="5">
    <location>
        <begin position="6"/>
        <end position="25"/>
    </location>
</feature>